<name>A0A067TLG6_GALM3</name>
<dbReference type="AlphaFoldDB" id="A0A067TLG6"/>
<gene>
    <name evidence="1" type="ORF">GALMADRAFT_207739</name>
</gene>
<dbReference type="Proteomes" id="UP000027222">
    <property type="component" value="Unassembled WGS sequence"/>
</dbReference>
<dbReference type="EMBL" id="KL142371">
    <property type="protein sequence ID" value="KDR80764.1"/>
    <property type="molecule type" value="Genomic_DNA"/>
</dbReference>
<protein>
    <submittedName>
        <fullName evidence="1">Uncharacterized protein</fullName>
    </submittedName>
</protein>
<reference evidence="2" key="1">
    <citation type="journal article" date="2014" name="Proc. Natl. Acad. Sci. U.S.A.">
        <title>Extensive sampling of basidiomycete genomes demonstrates inadequacy of the white-rot/brown-rot paradigm for wood decay fungi.</title>
        <authorList>
            <person name="Riley R."/>
            <person name="Salamov A.A."/>
            <person name="Brown D.W."/>
            <person name="Nagy L.G."/>
            <person name="Floudas D."/>
            <person name="Held B.W."/>
            <person name="Levasseur A."/>
            <person name="Lombard V."/>
            <person name="Morin E."/>
            <person name="Otillar R."/>
            <person name="Lindquist E.A."/>
            <person name="Sun H."/>
            <person name="LaButti K.M."/>
            <person name="Schmutz J."/>
            <person name="Jabbour D."/>
            <person name="Luo H."/>
            <person name="Baker S.E."/>
            <person name="Pisabarro A.G."/>
            <person name="Walton J.D."/>
            <person name="Blanchette R.A."/>
            <person name="Henrissat B."/>
            <person name="Martin F."/>
            <person name="Cullen D."/>
            <person name="Hibbett D.S."/>
            <person name="Grigoriev I.V."/>
        </authorList>
    </citation>
    <scope>NUCLEOTIDE SEQUENCE [LARGE SCALE GENOMIC DNA]</scope>
    <source>
        <strain evidence="2">CBS 339.88</strain>
    </source>
</reference>
<evidence type="ECO:0000313" key="1">
    <source>
        <dbReference type="EMBL" id="KDR80764.1"/>
    </source>
</evidence>
<accession>A0A067TLG6</accession>
<evidence type="ECO:0000313" key="2">
    <source>
        <dbReference type="Proteomes" id="UP000027222"/>
    </source>
</evidence>
<keyword evidence="2" id="KW-1185">Reference proteome</keyword>
<dbReference type="OrthoDB" id="9975959at2759"/>
<proteinExistence type="predicted"/>
<dbReference type="HOGENOM" id="CLU_1845252_0_0_1"/>
<organism evidence="1 2">
    <name type="scientific">Galerina marginata (strain CBS 339.88)</name>
    <dbReference type="NCBI Taxonomy" id="685588"/>
    <lineage>
        <taxon>Eukaryota</taxon>
        <taxon>Fungi</taxon>
        <taxon>Dikarya</taxon>
        <taxon>Basidiomycota</taxon>
        <taxon>Agaricomycotina</taxon>
        <taxon>Agaricomycetes</taxon>
        <taxon>Agaricomycetidae</taxon>
        <taxon>Agaricales</taxon>
        <taxon>Agaricineae</taxon>
        <taxon>Strophariaceae</taxon>
        <taxon>Galerina</taxon>
    </lineage>
</organism>
<sequence>MILIQELHYKCFVALLEHPFVKVGYNVMDIAPLYHPHPSVLACGFVVTDCVQREWDAQEMSSDAVESEAAEPNDDVKIIRMENTHLESLRGHADTARLKQVATVTSFLSVPKIYGGLVGGDINPIGPLDNHLLEKSVDA</sequence>